<feature type="transmembrane region" description="Helical" evidence="7">
    <location>
        <begin position="86"/>
        <end position="106"/>
    </location>
</feature>
<evidence type="ECO:0000256" key="4">
    <source>
        <dbReference type="ARBA" id="ARBA00022989"/>
    </source>
</evidence>
<evidence type="ECO:0000256" key="2">
    <source>
        <dbReference type="ARBA" id="ARBA00022475"/>
    </source>
</evidence>
<comment type="subcellular location">
    <subcellularLocation>
        <location evidence="1">Cell membrane</location>
        <topology evidence="1">Multi-pass membrane protein</topology>
    </subcellularLocation>
</comment>
<dbReference type="SUPFAM" id="SSF103481">
    <property type="entry name" value="Multidrug resistance efflux transporter EmrE"/>
    <property type="match status" value="2"/>
</dbReference>
<evidence type="ECO:0000256" key="5">
    <source>
        <dbReference type="ARBA" id="ARBA00023136"/>
    </source>
</evidence>
<comment type="caution">
    <text evidence="9">The sequence shown here is derived from an EMBL/GenBank/DDBJ whole genome shotgun (WGS) entry which is preliminary data.</text>
</comment>
<reference evidence="9" key="1">
    <citation type="submission" date="2017-02" db="EMBL/GenBank/DDBJ databases">
        <title>Delving into the versatile metabolic prowess of the omnipresent phylum Bacteroidetes.</title>
        <authorList>
            <person name="Nobu M.K."/>
            <person name="Mei R."/>
            <person name="Narihiro T."/>
            <person name="Kuroda K."/>
            <person name="Liu W.-T."/>
        </authorList>
    </citation>
    <scope>NUCLEOTIDE SEQUENCE</scope>
    <source>
        <strain evidence="9">ADurb.Bin276</strain>
    </source>
</reference>
<proteinExistence type="predicted"/>
<dbReference type="GO" id="GO:0005886">
    <property type="term" value="C:plasma membrane"/>
    <property type="evidence" value="ECO:0007669"/>
    <property type="project" value="UniProtKB-SubCell"/>
</dbReference>
<dbReference type="Proteomes" id="UP000485569">
    <property type="component" value="Unassembled WGS sequence"/>
</dbReference>
<dbReference type="InterPro" id="IPR037185">
    <property type="entry name" value="EmrE-like"/>
</dbReference>
<gene>
    <name evidence="9" type="primary">yijE</name>
    <name evidence="9" type="ORF">BWY41_01868</name>
</gene>
<feature type="transmembrane region" description="Helical" evidence="7">
    <location>
        <begin position="233"/>
        <end position="254"/>
    </location>
</feature>
<evidence type="ECO:0000259" key="8">
    <source>
        <dbReference type="Pfam" id="PF00892"/>
    </source>
</evidence>
<keyword evidence="3 7" id="KW-0812">Transmembrane</keyword>
<keyword evidence="5 7" id="KW-0472">Membrane</keyword>
<keyword evidence="2" id="KW-1003">Cell membrane</keyword>
<dbReference type="EMBL" id="MWBQ01000193">
    <property type="protein sequence ID" value="OQA54857.1"/>
    <property type="molecule type" value="Genomic_DNA"/>
</dbReference>
<feature type="transmembrane region" description="Helical" evidence="7">
    <location>
        <begin position="112"/>
        <end position="133"/>
    </location>
</feature>
<feature type="transmembrane region" description="Helical" evidence="7">
    <location>
        <begin position="50"/>
        <end position="74"/>
    </location>
</feature>
<dbReference type="InterPro" id="IPR000620">
    <property type="entry name" value="EamA_dom"/>
</dbReference>
<feature type="domain" description="EamA" evidence="8">
    <location>
        <begin position="172"/>
        <end position="307"/>
    </location>
</feature>
<dbReference type="PANTHER" id="PTHR32322:SF18">
    <property type="entry name" value="S-ADENOSYLMETHIONINE_S-ADENOSYLHOMOCYSTEINE TRANSPORTER"/>
    <property type="match status" value="1"/>
</dbReference>
<name>A0A1V5SK44_9BACT</name>
<dbReference type="Pfam" id="PF00892">
    <property type="entry name" value="EamA"/>
    <property type="match status" value="2"/>
</dbReference>
<evidence type="ECO:0000256" key="6">
    <source>
        <dbReference type="SAM" id="MobiDB-lite"/>
    </source>
</evidence>
<dbReference type="InterPro" id="IPR050638">
    <property type="entry name" value="AA-Vitamin_Transporters"/>
</dbReference>
<feature type="region of interest" description="Disordered" evidence="6">
    <location>
        <begin position="1"/>
        <end position="20"/>
    </location>
</feature>
<evidence type="ECO:0000256" key="3">
    <source>
        <dbReference type="ARBA" id="ARBA00022692"/>
    </source>
</evidence>
<feature type="transmembrane region" description="Helical" evidence="7">
    <location>
        <begin position="140"/>
        <end position="158"/>
    </location>
</feature>
<feature type="transmembrane region" description="Helical" evidence="7">
    <location>
        <begin position="203"/>
        <end position="221"/>
    </location>
</feature>
<feature type="transmembrane region" description="Helical" evidence="7">
    <location>
        <begin position="27"/>
        <end position="44"/>
    </location>
</feature>
<feature type="transmembrane region" description="Helical" evidence="7">
    <location>
        <begin position="266"/>
        <end position="285"/>
    </location>
</feature>
<keyword evidence="4 7" id="KW-1133">Transmembrane helix</keyword>
<sequence length="324" mass="36868">MRNSENYIPTSSSHPEEKSEPLVKNPYISLLMVSLIWGINFSIVKQGVMIIGPLSFSLIRFTVSSLIMIILLWRIEGNPFIKKKDIWYFIFLGALGFGIYQPLWSYGLRLTLASHSAILLSISPIVVVLIAYFKKEENVEWYNFLGIGIGFLGVTFLISQGKPSSFSPHILLGDILTLLAAICWGLYSYFGKHMLRKYSPLKTSCWSIIFGTFIMFPISYFEIIDLDLSDMTLPVYLSMGYAIFLSAILGYIIWMNGIKKIGASRTSAFQYVTQIFGVIGAWLFFKEPFGYRFLIGMVLVTFGVWLTQRKPRPLFNVTNPLVKE</sequence>
<feature type="compositionally biased region" description="Polar residues" evidence="6">
    <location>
        <begin position="1"/>
        <end position="13"/>
    </location>
</feature>
<evidence type="ECO:0000256" key="7">
    <source>
        <dbReference type="SAM" id="Phobius"/>
    </source>
</evidence>
<feature type="transmembrane region" description="Helical" evidence="7">
    <location>
        <begin position="170"/>
        <end position="191"/>
    </location>
</feature>
<evidence type="ECO:0000256" key="1">
    <source>
        <dbReference type="ARBA" id="ARBA00004651"/>
    </source>
</evidence>
<dbReference type="PANTHER" id="PTHR32322">
    <property type="entry name" value="INNER MEMBRANE TRANSPORTER"/>
    <property type="match status" value="1"/>
</dbReference>
<feature type="transmembrane region" description="Helical" evidence="7">
    <location>
        <begin position="291"/>
        <end position="307"/>
    </location>
</feature>
<organism evidence="9">
    <name type="scientific">Candidatus Atribacter allofermentans</name>
    <dbReference type="NCBI Taxonomy" id="1852833"/>
    <lineage>
        <taxon>Bacteria</taxon>
        <taxon>Pseudomonadati</taxon>
        <taxon>Atribacterota</taxon>
        <taxon>Atribacteria</taxon>
        <taxon>Atribacterales</taxon>
        <taxon>Atribacteraceae</taxon>
        <taxon>Atribacter</taxon>
    </lineage>
</organism>
<protein>
    <submittedName>
        <fullName evidence="9">Putative inner membrane transporter yiJE</fullName>
    </submittedName>
</protein>
<evidence type="ECO:0000313" key="9">
    <source>
        <dbReference type="EMBL" id="OQA54857.1"/>
    </source>
</evidence>
<feature type="domain" description="EamA" evidence="8">
    <location>
        <begin position="27"/>
        <end position="158"/>
    </location>
</feature>
<accession>A0A1V5SK44</accession>
<dbReference type="AlphaFoldDB" id="A0A1V5SK44"/>